<dbReference type="AlphaFoldDB" id="A0A518KDS7"/>
<accession>A0A518KDS7</accession>
<dbReference type="Proteomes" id="UP000316426">
    <property type="component" value="Chromosome"/>
</dbReference>
<feature type="transmembrane region" description="Helical" evidence="1">
    <location>
        <begin position="102"/>
        <end position="120"/>
    </location>
</feature>
<sequence length="128" mass="13932">MPAQRSLLLCAITLGLALVALSYVWTTLFPPAANWSQEQAARLTAVDADLMRLYKKLSEAKLRGVPIPENPIPLVRLLEKDAALRREMEDALEASARTAKRLWLAGLATLCTGVAIFSYGKSCKCGST</sequence>
<evidence type="ECO:0000313" key="2">
    <source>
        <dbReference type="EMBL" id="QDV75948.1"/>
    </source>
</evidence>
<keyword evidence="1" id="KW-0472">Membrane</keyword>
<evidence type="ECO:0000313" key="3">
    <source>
        <dbReference type="Proteomes" id="UP000316426"/>
    </source>
</evidence>
<gene>
    <name evidence="2" type="ORF">Spa11_41710</name>
</gene>
<proteinExistence type="predicted"/>
<keyword evidence="1" id="KW-0812">Transmembrane</keyword>
<evidence type="ECO:0000256" key="1">
    <source>
        <dbReference type="SAM" id="Phobius"/>
    </source>
</evidence>
<dbReference type="EMBL" id="CP036349">
    <property type="protein sequence ID" value="QDV75948.1"/>
    <property type="molecule type" value="Genomic_DNA"/>
</dbReference>
<keyword evidence="1" id="KW-1133">Transmembrane helix</keyword>
<reference evidence="2 3" key="1">
    <citation type="submission" date="2019-02" db="EMBL/GenBank/DDBJ databases">
        <title>Deep-cultivation of Planctomycetes and their phenomic and genomic characterization uncovers novel biology.</title>
        <authorList>
            <person name="Wiegand S."/>
            <person name="Jogler M."/>
            <person name="Boedeker C."/>
            <person name="Pinto D."/>
            <person name="Vollmers J."/>
            <person name="Rivas-Marin E."/>
            <person name="Kohn T."/>
            <person name="Peeters S.H."/>
            <person name="Heuer A."/>
            <person name="Rast P."/>
            <person name="Oberbeckmann S."/>
            <person name="Bunk B."/>
            <person name="Jeske O."/>
            <person name="Meyerdierks A."/>
            <person name="Storesund J.E."/>
            <person name="Kallscheuer N."/>
            <person name="Luecker S."/>
            <person name="Lage O.M."/>
            <person name="Pohl T."/>
            <person name="Merkel B.J."/>
            <person name="Hornburger P."/>
            <person name="Mueller R.-W."/>
            <person name="Bruemmer F."/>
            <person name="Labrenz M."/>
            <person name="Spormann A.M."/>
            <person name="Op den Camp H."/>
            <person name="Overmann J."/>
            <person name="Amann R."/>
            <person name="Jetten M.S.M."/>
            <person name="Mascher T."/>
            <person name="Medema M.H."/>
            <person name="Devos D.P."/>
            <person name="Kaster A.-K."/>
            <person name="Ovreas L."/>
            <person name="Rohde M."/>
            <person name="Galperin M.Y."/>
            <person name="Jogler C."/>
        </authorList>
    </citation>
    <scope>NUCLEOTIDE SEQUENCE [LARGE SCALE GENOMIC DNA]</scope>
    <source>
        <strain evidence="2 3">Spa11</strain>
    </source>
</reference>
<protein>
    <submittedName>
        <fullName evidence="2">Uncharacterized protein</fullName>
    </submittedName>
</protein>
<name>A0A518KDS7_9BACT</name>
<dbReference type="KEGG" id="bmei:Spa11_41710"/>
<dbReference type="RefSeq" id="WP_145116191.1">
    <property type="nucleotide sequence ID" value="NZ_CP036349.1"/>
</dbReference>
<organism evidence="2 3">
    <name type="scientific">Botrimarina mediterranea</name>
    <dbReference type="NCBI Taxonomy" id="2528022"/>
    <lineage>
        <taxon>Bacteria</taxon>
        <taxon>Pseudomonadati</taxon>
        <taxon>Planctomycetota</taxon>
        <taxon>Planctomycetia</taxon>
        <taxon>Pirellulales</taxon>
        <taxon>Lacipirellulaceae</taxon>
        <taxon>Botrimarina</taxon>
    </lineage>
</organism>
<keyword evidence="3" id="KW-1185">Reference proteome</keyword>